<dbReference type="InterPro" id="IPR000086">
    <property type="entry name" value="NUDIX_hydrolase_dom"/>
</dbReference>
<dbReference type="Gene3D" id="3.90.79.10">
    <property type="entry name" value="Nucleoside Triphosphate Pyrophosphohydrolase"/>
    <property type="match status" value="1"/>
</dbReference>
<comment type="caution">
    <text evidence="6">The sequence shown here is derived from an EMBL/GenBank/DDBJ whole genome shotgun (WGS) entry which is preliminary data.</text>
</comment>
<evidence type="ECO:0000313" key="6">
    <source>
        <dbReference type="EMBL" id="MFD2169649.1"/>
    </source>
</evidence>
<evidence type="ECO:0000313" key="7">
    <source>
        <dbReference type="Proteomes" id="UP001597343"/>
    </source>
</evidence>
<evidence type="ECO:0000256" key="4">
    <source>
        <dbReference type="RuleBase" id="RU003476"/>
    </source>
</evidence>
<dbReference type="PANTHER" id="PTHR43046:SF12">
    <property type="entry name" value="GDP-MANNOSE MANNOSYL HYDROLASE"/>
    <property type="match status" value="1"/>
</dbReference>
<evidence type="ECO:0000259" key="5">
    <source>
        <dbReference type="PROSITE" id="PS51462"/>
    </source>
</evidence>
<dbReference type="PROSITE" id="PS00893">
    <property type="entry name" value="NUDIX_BOX"/>
    <property type="match status" value="1"/>
</dbReference>
<dbReference type="InterPro" id="IPR020084">
    <property type="entry name" value="NUDIX_hydrolase_CS"/>
</dbReference>
<sequence length="135" mass="15257">MFEKGLIRDDVTYVLIYDEQTDSVLAVQNEIYWSLPGGLREDGESLHQAAVREAKEETGYDVAVGQLVHLSERQLGNKHAVFFTFRGEIVGGEARTTDSEIQQIAWKTIAEAEELMPYLAPLRPLLQNSATYRIE</sequence>
<organism evidence="6 7">
    <name type="scientific">Tumebacillus lipolyticus</name>
    <dbReference type="NCBI Taxonomy" id="1280370"/>
    <lineage>
        <taxon>Bacteria</taxon>
        <taxon>Bacillati</taxon>
        <taxon>Bacillota</taxon>
        <taxon>Bacilli</taxon>
        <taxon>Bacillales</taxon>
        <taxon>Alicyclobacillaceae</taxon>
        <taxon>Tumebacillus</taxon>
    </lineage>
</organism>
<dbReference type="InterPro" id="IPR015797">
    <property type="entry name" value="NUDIX_hydrolase-like_dom_sf"/>
</dbReference>
<comment type="cofactor">
    <cofactor evidence="1">
        <name>Mg(2+)</name>
        <dbReference type="ChEBI" id="CHEBI:18420"/>
    </cofactor>
</comment>
<comment type="similarity">
    <text evidence="4">Belongs to the Nudix hydrolase family.</text>
</comment>
<keyword evidence="2 4" id="KW-0378">Hydrolase</keyword>
<evidence type="ECO:0000256" key="1">
    <source>
        <dbReference type="ARBA" id="ARBA00001946"/>
    </source>
</evidence>
<reference evidence="7" key="1">
    <citation type="journal article" date="2019" name="Int. J. Syst. Evol. Microbiol.">
        <title>The Global Catalogue of Microorganisms (GCM) 10K type strain sequencing project: providing services to taxonomists for standard genome sequencing and annotation.</title>
        <authorList>
            <consortium name="The Broad Institute Genomics Platform"/>
            <consortium name="The Broad Institute Genome Sequencing Center for Infectious Disease"/>
            <person name="Wu L."/>
            <person name="Ma J."/>
        </authorList>
    </citation>
    <scope>NUCLEOTIDE SEQUENCE [LARGE SCALE GENOMIC DNA]</scope>
    <source>
        <strain evidence="7">CGMCC 1.13574</strain>
    </source>
</reference>
<dbReference type="PANTHER" id="PTHR43046">
    <property type="entry name" value="GDP-MANNOSE MANNOSYL HYDROLASE"/>
    <property type="match status" value="1"/>
</dbReference>
<dbReference type="Proteomes" id="UP001597343">
    <property type="component" value="Unassembled WGS sequence"/>
</dbReference>
<dbReference type="PRINTS" id="PR00502">
    <property type="entry name" value="NUDIXFAMILY"/>
</dbReference>
<dbReference type="SUPFAM" id="SSF55811">
    <property type="entry name" value="Nudix"/>
    <property type="match status" value="1"/>
</dbReference>
<evidence type="ECO:0000256" key="2">
    <source>
        <dbReference type="ARBA" id="ARBA00022801"/>
    </source>
</evidence>
<proteinExistence type="inferred from homology"/>
<keyword evidence="7" id="KW-1185">Reference proteome</keyword>
<accession>A0ABW4ZWD4</accession>
<dbReference type="Pfam" id="PF00293">
    <property type="entry name" value="NUDIX"/>
    <property type="match status" value="1"/>
</dbReference>
<evidence type="ECO:0000256" key="3">
    <source>
        <dbReference type="ARBA" id="ARBA00022842"/>
    </source>
</evidence>
<dbReference type="EMBL" id="JBHUIO010000005">
    <property type="protein sequence ID" value="MFD2169649.1"/>
    <property type="molecule type" value="Genomic_DNA"/>
</dbReference>
<protein>
    <submittedName>
        <fullName evidence="6">NUDIX domain-containing protein</fullName>
    </submittedName>
</protein>
<keyword evidence="3" id="KW-0460">Magnesium</keyword>
<dbReference type="InterPro" id="IPR020476">
    <property type="entry name" value="Nudix_hydrolase"/>
</dbReference>
<feature type="domain" description="Nudix hydrolase" evidence="5">
    <location>
        <begin position="7"/>
        <end position="130"/>
    </location>
</feature>
<dbReference type="RefSeq" id="WP_386044965.1">
    <property type="nucleotide sequence ID" value="NZ_JBHUIO010000005.1"/>
</dbReference>
<dbReference type="PROSITE" id="PS51462">
    <property type="entry name" value="NUDIX"/>
    <property type="match status" value="1"/>
</dbReference>
<gene>
    <name evidence="6" type="ORF">ACFSOY_06540</name>
</gene>
<name>A0ABW4ZWD4_9BACL</name>